<sequence length="413" mass="47534">MKSRTILQQHMKKCGWFHPPANEIYRKNNISVFEVDGNVSTIYCQNLCLLAKLFLDHKTLYYDVEPFLFYVLTQNDVKGCHLVGYFSKEKHCQQKYNVSCIMILPQYQRKGYGRFLIDFSYLLSKREGQAGSPEKPLSDLGRLSYMAYWKSVILECLYHQNDKQISIKKLSKLTGVCPQDITSTLHHLRMLDFRSDQFVIIRREKLIQDHMAKLQLNLRPVDVDPECLRWTPVIVSNSVVSEDEEDEADEGDKEEPQGQERELETTVRVGKSVSRENKDQDSSSLIESEKKPEVKELASSSRLSKQALPRDSLPANSQPLRRGRCGRKNRKTQERFGDKDSKVLVDETLSTPQEQYGECEEKSETSQEQYPEIEDQSAASQVQPDGKADIAKGRLSESVELWRGQLKKSPEAL</sequence>
<feature type="active site" description="Proton donor/acceptor" evidence="12">
    <location>
        <position position="134"/>
    </location>
</feature>
<keyword evidence="6" id="KW-0863">Zinc-finger</keyword>
<dbReference type="InterPro" id="IPR050603">
    <property type="entry name" value="MYST_HAT"/>
</dbReference>
<protein>
    <recommendedName>
        <fullName evidence="3 13">Histone acetyltransferase</fullName>
        <ecNumber evidence="3 13">2.3.1.48</ecNumber>
    </recommendedName>
</protein>
<evidence type="ECO:0000256" key="14">
    <source>
        <dbReference type="SAM" id="MobiDB-lite"/>
    </source>
</evidence>
<dbReference type="InterPro" id="IPR036388">
    <property type="entry name" value="WH-like_DNA-bd_sf"/>
</dbReference>
<keyword evidence="11" id="KW-0012">Acyltransferase</keyword>
<feature type="region of interest" description="Disordered" evidence="14">
    <location>
        <begin position="239"/>
        <end position="395"/>
    </location>
</feature>
<dbReference type="Proteomes" id="UP000092124">
    <property type="component" value="Unassembled WGS sequence"/>
</dbReference>
<evidence type="ECO:0000256" key="9">
    <source>
        <dbReference type="ARBA" id="ARBA00022990"/>
    </source>
</evidence>
<evidence type="ECO:0000256" key="6">
    <source>
        <dbReference type="ARBA" id="ARBA00022771"/>
    </source>
</evidence>
<evidence type="ECO:0000256" key="2">
    <source>
        <dbReference type="ARBA" id="ARBA00010107"/>
    </source>
</evidence>
<dbReference type="Gene3D" id="1.10.10.10">
    <property type="entry name" value="Winged helix-like DNA-binding domain superfamily/Winged helix DNA-binding domain"/>
    <property type="match status" value="1"/>
</dbReference>
<dbReference type="GO" id="GO:0070776">
    <property type="term" value="C:MOZ/MORF histone acetyltransferase complex"/>
    <property type="evidence" value="ECO:0007669"/>
    <property type="project" value="TreeGrafter"/>
</dbReference>
<evidence type="ECO:0000313" key="16">
    <source>
        <dbReference type="EMBL" id="OBS63670.1"/>
    </source>
</evidence>
<gene>
    <name evidence="16" type="ORF">A6R68_07791</name>
</gene>
<dbReference type="OrthoDB" id="787137at2759"/>
<dbReference type="AlphaFoldDB" id="A0A1A6GD25"/>
<evidence type="ECO:0000256" key="13">
    <source>
        <dbReference type="RuleBase" id="RU361211"/>
    </source>
</evidence>
<dbReference type="Pfam" id="PF01853">
    <property type="entry name" value="MOZ_SAS"/>
    <property type="match status" value="1"/>
</dbReference>
<feature type="compositionally biased region" description="Basic and acidic residues" evidence="14">
    <location>
        <begin position="331"/>
        <end position="345"/>
    </location>
</feature>
<dbReference type="FunFam" id="1.10.10.10:FF:000123">
    <property type="entry name" value="Histone acetyltransferase"/>
    <property type="match status" value="1"/>
</dbReference>
<feature type="non-terminal residue" evidence="16">
    <location>
        <position position="413"/>
    </location>
</feature>
<dbReference type="PANTHER" id="PTHR10615:SF26">
    <property type="entry name" value="HISTONE ACETYLTRANSFERASE KAT6A"/>
    <property type="match status" value="1"/>
</dbReference>
<dbReference type="PANTHER" id="PTHR10615">
    <property type="entry name" value="HISTONE ACETYLTRANSFERASE"/>
    <property type="match status" value="1"/>
</dbReference>
<feature type="compositionally biased region" description="Basic and acidic residues" evidence="14">
    <location>
        <begin position="254"/>
        <end position="265"/>
    </location>
</feature>
<feature type="compositionally biased region" description="Basic and acidic residues" evidence="14">
    <location>
        <begin position="273"/>
        <end position="296"/>
    </location>
</feature>
<dbReference type="GO" id="GO:0003682">
    <property type="term" value="F:chromatin binding"/>
    <property type="evidence" value="ECO:0007669"/>
    <property type="project" value="TreeGrafter"/>
</dbReference>
<keyword evidence="7" id="KW-0862">Zinc</keyword>
<evidence type="ECO:0000256" key="8">
    <source>
        <dbReference type="ARBA" id="ARBA00022853"/>
    </source>
</evidence>
<keyword evidence="9" id="KW-0007">Acetylation</keyword>
<dbReference type="GO" id="GO:0010484">
    <property type="term" value="F:histone H3 acetyltransferase activity"/>
    <property type="evidence" value="ECO:0007669"/>
    <property type="project" value="TreeGrafter"/>
</dbReference>
<reference evidence="16 17" key="1">
    <citation type="submission" date="2016-06" db="EMBL/GenBank/DDBJ databases">
        <title>The Draft Genome Sequence and Annotation of the Desert Woodrat Neotoma lepida.</title>
        <authorList>
            <person name="Campbell M."/>
            <person name="Oakeson K.F."/>
            <person name="Yandell M."/>
            <person name="Halpert J.R."/>
            <person name="Dearing D."/>
        </authorList>
    </citation>
    <scope>NUCLEOTIDE SEQUENCE [LARGE SCALE GENOMIC DNA]</scope>
    <source>
        <strain evidence="16">417</strain>
        <tissue evidence="16">Liver</tissue>
    </source>
</reference>
<evidence type="ECO:0000256" key="7">
    <source>
        <dbReference type="ARBA" id="ARBA00022833"/>
    </source>
</evidence>
<feature type="compositionally biased region" description="Acidic residues" evidence="14">
    <location>
        <begin position="241"/>
        <end position="253"/>
    </location>
</feature>
<name>A0A1A6GD25_NEOLE</name>
<keyword evidence="17" id="KW-1185">Reference proteome</keyword>
<dbReference type="GO" id="GO:0006357">
    <property type="term" value="P:regulation of transcription by RNA polymerase II"/>
    <property type="evidence" value="ECO:0007669"/>
    <property type="project" value="TreeGrafter"/>
</dbReference>
<dbReference type="GO" id="GO:0003712">
    <property type="term" value="F:transcription coregulator activity"/>
    <property type="evidence" value="ECO:0007669"/>
    <property type="project" value="TreeGrafter"/>
</dbReference>
<evidence type="ECO:0000256" key="11">
    <source>
        <dbReference type="ARBA" id="ARBA00023315"/>
    </source>
</evidence>
<comment type="catalytic activity">
    <reaction evidence="13">
        <text>L-lysyl-[protein] + acetyl-CoA = N(6)-acetyl-L-lysyl-[protein] + CoA + H(+)</text>
        <dbReference type="Rhea" id="RHEA:45948"/>
        <dbReference type="Rhea" id="RHEA-COMP:9752"/>
        <dbReference type="Rhea" id="RHEA-COMP:10731"/>
        <dbReference type="ChEBI" id="CHEBI:15378"/>
        <dbReference type="ChEBI" id="CHEBI:29969"/>
        <dbReference type="ChEBI" id="CHEBI:57287"/>
        <dbReference type="ChEBI" id="CHEBI:57288"/>
        <dbReference type="ChEBI" id="CHEBI:61930"/>
        <dbReference type="EC" id="2.3.1.48"/>
    </reaction>
</comment>
<evidence type="ECO:0000313" key="17">
    <source>
        <dbReference type="Proteomes" id="UP000092124"/>
    </source>
</evidence>
<evidence type="ECO:0000259" key="15">
    <source>
        <dbReference type="PROSITE" id="PS51726"/>
    </source>
</evidence>
<keyword evidence="10 13" id="KW-0539">Nucleus</keyword>
<comment type="caution">
    <text evidence="16">The sequence shown here is derived from an EMBL/GenBank/DDBJ whole genome shotgun (WGS) entry which is preliminary data.</text>
</comment>
<feature type="compositionally biased region" description="Basic residues" evidence="14">
    <location>
        <begin position="321"/>
        <end position="330"/>
    </location>
</feature>
<evidence type="ECO:0000256" key="4">
    <source>
        <dbReference type="ARBA" id="ARBA00022679"/>
    </source>
</evidence>
<comment type="subcellular location">
    <subcellularLocation>
        <location evidence="1 13">Nucleus</location>
    </subcellularLocation>
</comment>
<comment type="similarity">
    <text evidence="2 13">Belongs to the MYST (SAS/MOZ) family.</text>
</comment>
<organism evidence="16 17">
    <name type="scientific">Neotoma lepida</name>
    <name type="common">Desert woodrat</name>
    <dbReference type="NCBI Taxonomy" id="56216"/>
    <lineage>
        <taxon>Eukaryota</taxon>
        <taxon>Metazoa</taxon>
        <taxon>Chordata</taxon>
        <taxon>Craniata</taxon>
        <taxon>Vertebrata</taxon>
        <taxon>Euteleostomi</taxon>
        <taxon>Mammalia</taxon>
        <taxon>Eutheria</taxon>
        <taxon>Euarchontoglires</taxon>
        <taxon>Glires</taxon>
        <taxon>Rodentia</taxon>
        <taxon>Myomorpha</taxon>
        <taxon>Muroidea</taxon>
        <taxon>Cricetidae</taxon>
        <taxon>Neotominae</taxon>
        <taxon>Neotoma</taxon>
    </lineage>
</organism>
<dbReference type="Gene3D" id="3.40.630.30">
    <property type="match status" value="1"/>
</dbReference>
<dbReference type="GO" id="GO:0005634">
    <property type="term" value="C:nucleus"/>
    <property type="evidence" value="ECO:0007669"/>
    <property type="project" value="UniProtKB-SubCell"/>
</dbReference>
<accession>A0A1A6GD25</accession>
<dbReference type="InterPro" id="IPR002717">
    <property type="entry name" value="HAT_MYST-type"/>
</dbReference>
<dbReference type="SUPFAM" id="SSF55729">
    <property type="entry name" value="Acyl-CoA N-acyltransferases (Nat)"/>
    <property type="match status" value="1"/>
</dbReference>
<keyword evidence="4" id="KW-0808">Transferase</keyword>
<dbReference type="STRING" id="56216.A0A1A6GD25"/>
<dbReference type="EMBL" id="LZPO01099035">
    <property type="protein sequence ID" value="OBS63670.1"/>
    <property type="molecule type" value="Genomic_DNA"/>
</dbReference>
<feature type="domain" description="MYST-type HAT" evidence="15">
    <location>
        <begin position="1"/>
        <end position="232"/>
    </location>
</feature>
<evidence type="ECO:0000256" key="12">
    <source>
        <dbReference type="PIRSR" id="PIRSR602717-51"/>
    </source>
</evidence>
<dbReference type="PROSITE" id="PS51726">
    <property type="entry name" value="MYST_HAT"/>
    <property type="match status" value="1"/>
</dbReference>
<dbReference type="CDD" id="cd04301">
    <property type="entry name" value="NAT_SF"/>
    <property type="match status" value="1"/>
</dbReference>
<feature type="compositionally biased region" description="Basic and acidic residues" evidence="14">
    <location>
        <begin position="386"/>
        <end position="395"/>
    </location>
</feature>
<evidence type="ECO:0000256" key="3">
    <source>
        <dbReference type="ARBA" id="ARBA00013184"/>
    </source>
</evidence>
<keyword evidence="5" id="KW-0479">Metal-binding</keyword>
<evidence type="ECO:0000256" key="1">
    <source>
        <dbReference type="ARBA" id="ARBA00004123"/>
    </source>
</evidence>
<evidence type="ECO:0000256" key="5">
    <source>
        <dbReference type="ARBA" id="ARBA00022723"/>
    </source>
</evidence>
<keyword evidence="8" id="KW-0156">Chromatin regulator</keyword>
<dbReference type="InterPro" id="IPR016181">
    <property type="entry name" value="Acyl_CoA_acyltransferase"/>
</dbReference>
<evidence type="ECO:0000256" key="10">
    <source>
        <dbReference type="ARBA" id="ARBA00023242"/>
    </source>
</evidence>
<dbReference type="EC" id="2.3.1.48" evidence="3 13"/>
<dbReference type="GO" id="GO:0008270">
    <property type="term" value="F:zinc ion binding"/>
    <property type="evidence" value="ECO:0007669"/>
    <property type="project" value="UniProtKB-KW"/>
</dbReference>
<proteinExistence type="inferred from homology"/>
<dbReference type="FunFam" id="3.40.630.30:FF:000001">
    <property type="entry name" value="Histone acetyltransferase"/>
    <property type="match status" value="1"/>
</dbReference>